<dbReference type="SUPFAM" id="SSF52058">
    <property type="entry name" value="L domain-like"/>
    <property type="match status" value="1"/>
</dbReference>
<dbReference type="RefSeq" id="XP_051441063.1">
    <property type="nucleotide sequence ID" value="XM_051591889.1"/>
</dbReference>
<dbReference type="GeneID" id="75917232"/>
<reference evidence="3" key="1">
    <citation type="submission" date="2021-06" db="EMBL/GenBank/DDBJ databases">
        <authorList>
            <consortium name="DOE Joint Genome Institute"/>
            <person name="Mondo S.J."/>
            <person name="Amses K.R."/>
            <person name="Simmons D.R."/>
            <person name="Longcore J.E."/>
            <person name="Seto K."/>
            <person name="Alves G.H."/>
            <person name="Bonds A.E."/>
            <person name="Quandt C.A."/>
            <person name="Davis W.J."/>
            <person name="Chang Y."/>
            <person name="Letcher P.M."/>
            <person name="Powell M.J."/>
            <person name="Kuo A."/>
            <person name="Labutti K."/>
            <person name="Pangilinan J."/>
            <person name="Andreopoulos W."/>
            <person name="Tritt A."/>
            <person name="Riley R."/>
            <person name="Hundley H."/>
            <person name="Johnson J."/>
            <person name="Lipzen A."/>
            <person name="Barry K."/>
            <person name="Berbee M.L."/>
            <person name="Buchler N.E."/>
            <person name="Grigoriev I.V."/>
            <person name="Spatafora J.W."/>
            <person name="Stajich J.E."/>
            <person name="James T.Y."/>
        </authorList>
    </citation>
    <scope>NUCLEOTIDE SEQUENCE</scope>
    <source>
        <strain evidence="3">AG</strain>
    </source>
</reference>
<accession>A0AAD5HAS6</accession>
<organism evidence="3 4">
    <name type="scientific">Umbelopsis ramanniana AG</name>
    <dbReference type="NCBI Taxonomy" id="1314678"/>
    <lineage>
        <taxon>Eukaryota</taxon>
        <taxon>Fungi</taxon>
        <taxon>Fungi incertae sedis</taxon>
        <taxon>Mucoromycota</taxon>
        <taxon>Mucoromycotina</taxon>
        <taxon>Umbelopsidomycetes</taxon>
        <taxon>Umbelopsidales</taxon>
        <taxon>Umbelopsidaceae</taxon>
        <taxon>Umbelopsis</taxon>
    </lineage>
</organism>
<dbReference type="Proteomes" id="UP001206595">
    <property type="component" value="Unassembled WGS sequence"/>
</dbReference>
<gene>
    <name evidence="3" type="ORF">K450DRAFT_258684</name>
</gene>
<dbReference type="SMART" id="SM00369">
    <property type="entry name" value="LRR_TYP"/>
    <property type="match status" value="4"/>
</dbReference>
<proteinExistence type="predicted"/>
<dbReference type="Gene3D" id="3.80.10.10">
    <property type="entry name" value="Ribonuclease Inhibitor"/>
    <property type="match status" value="1"/>
</dbReference>
<dbReference type="AlphaFoldDB" id="A0AAD5HAS6"/>
<sequence>MTDTTADQAVILWYLHGCTTSHFNLSKEDDEHQVRRRQQTCTQTFSNNLVSLSSSRIADLIIPPPAISQLSSLHTIHLQNNNLTSLPMEIWSLAGLQELNVGYNKIQHLPPEIHRAKALQELFLHNNLLTALPSQIGSLHHLRVLDVTANQLSAIPAEIAKLHLSHFWVEHNLFAVSPPQREAIDGQQHNSIVSCNNQVLSLVSICAQTIGKSTQDSGFSILQHLPSTIQYDLEKCTRQGLICAICKVLIFHRGLLSLGQSRIAGMLVPVSYHCCSQACLSKLLTRTPSENITDSGAYDHLATSNQIHSHRASLQIRIASDHDTLSLERARTL</sequence>
<dbReference type="InterPro" id="IPR003591">
    <property type="entry name" value="Leu-rich_rpt_typical-subtyp"/>
</dbReference>
<keyword evidence="4" id="KW-1185">Reference proteome</keyword>
<protein>
    <submittedName>
        <fullName evidence="3">Uncharacterized protein</fullName>
    </submittedName>
</protein>
<dbReference type="InterPro" id="IPR050216">
    <property type="entry name" value="LRR_domain-containing"/>
</dbReference>
<dbReference type="InterPro" id="IPR032675">
    <property type="entry name" value="LRR_dom_sf"/>
</dbReference>
<dbReference type="EMBL" id="MU620963">
    <property type="protein sequence ID" value="KAI8576059.1"/>
    <property type="molecule type" value="Genomic_DNA"/>
</dbReference>
<dbReference type="InterPro" id="IPR001611">
    <property type="entry name" value="Leu-rich_rpt"/>
</dbReference>
<evidence type="ECO:0000313" key="4">
    <source>
        <dbReference type="Proteomes" id="UP001206595"/>
    </source>
</evidence>
<evidence type="ECO:0000313" key="3">
    <source>
        <dbReference type="EMBL" id="KAI8576059.1"/>
    </source>
</evidence>
<keyword evidence="1" id="KW-0433">Leucine-rich repeat</keyword>
<evidence type="ECO:0000256" key="2">
    <source>
        <dbReference type="ARBA" id="ARBA00022737"/>
    </source>
</evidence>
<dbReference type="SMART" id="SM00364">
    <property type="entry name" value="LRR_BAC"/>
    <property type="match status" value="4"/>
</dbReference>
<dbReference type="Pfam" id="PF13855">
    <property type="entry name" value="LRR_8"/>
    <property type="match status" value="1"/>
</dbReference>
<dbReference type="PANTHER" id="PTHR48051:SF1">
    <property type="entry name" value="RAS SUPPRESSOR PROTEIN 1"/>
    <property type="match status" value="1"/>
</dbReference>
<dbReference type="PANTHER" id="PTHR48051">
    <property type="match status" value="1"/>
</dbReference>
<evidence type="ECO:0000256" key="1">
    <source>
        <dbReference type="ARBA" id="ARBA00022614"/>
    </source>
</evidence>
<comment type="caution">
    <text evidence="3">The sequence shown here is derived from an EMBL/GenBank/DDBJ whole genome shotgun (WGS) entry which is preliminary data.</text>
</comment>
<keyword evidence="2" id="KW-0677">Repeat</keyword>
<reference evidence="3" key="2">
    <citation type="journal article" date="2022" name="Proc. Natl. Acad. Sci. U.S.A.">
        <title>Diploid-dominant life cycles characterize the early evolution of Fungi.</title>
        <authorList>
            <person name="Amses K.R."/>
            <person name="Simmons D.R."/>
            <person name="Longcore J.E."/>
            <person name="Mondo S.J."/>
            <person name="Seto K."/>
            <person name="Jeronimo G.H."/>
            <person name="Bonds A.E."/>
            <person name="Quandt C.A."/>
            <person name="Davis W.J."/>
            <person name="Chang Y."/>
            <person name="Federici B.A."/>
            <person name="Kuo A."/>
            <person name="LaButti K."/>
            <person name="Pangilinan J."/>
            <person name="Andreopoulos W."/>
            <person name="Tritt A."/>
            <person name="Riley R."/>
            <person name="Hundley H."/>
            <person name="Johnson J."/>
            <person name="Lipzen A."/>
            <person name="Barry K."/>
            <person name="Lang B.F."/>
            <person name="Cuomo C.A."/>
            <person name="Buchler N.E."/>
            <person name="Grigoriev I.V."/>
            <person name="Spatafora J.W."/>
            <person name="Stajich J.E."/>
            <person name="James T.Y."/>
        </authorList>
    </citation>
    <scope>NUCLEOTIDE SEQUENCE</scope>
    <source>
        <strain evidence="3">AG</strain>
    </source>
</reference>
<dbReference type="GO" id="GO:0005737">
    <property type="term" value="C:cytoplasm"/>
    <property type="evidence" value="ECO:0007669"/>
    <property type="project" value="TreeGrafter"/>
</dbReference>
<name>A0AAD5HAS6_UMBRA</name>